<dbReference type="EMBL" id="VSWD01000001">
    <property type="protein sequence ID" value="KAK3109069.1"/>
    <property type="molecule type" value="Genomic_DNA"/>
</dbReference>
<organism evidence="1 2">
    <name type="scientific">Pinctada imbricata</name>
    <name type="common">Atlantic pearl-oyster</name>
    <name type="synonym">Pinctada martensii</name>
    <dbReference type="NCBI Taxonomy" id="66713"/>
    <lineage>
        <taxon>Eukaryota</taxon>
        <taxon>Metazoa</taxon>
        <taxon>Spiralia</taxon>
        <taxon>Lophotrochozoa</taxon>
        <taxon>Mollusca</taxon>
        <taxon>Bivalvia</taxon>
        <taxon>Autobranchia</taxon>
        <taxon>Pteriomorphia</taxon>
        <taxon>Pterioida</taxon>
        <taxon>Pterioidea</taxon>
        <taxon>Pteriidae</taxon>
        <taxon>Pinctada</taxon>
    </lineage>
</organism>
<keyword evidence="2" id="KW-1185">Reference proteome</keyword>
<gene>
    <name evidence="1" type="ORF">FSP39_022194</name>
</gene>
<comment type="caution">
    <text evidence="1">The sequence shown here is derived from an EMBL/GenBank/DDBJ whole genome shotgun (WGS) entry which is preliminary data.</text>
</comment>
<proteinExistence type="predicted"/>
<reference evidence="1" key="1">
    <citation type="submission" date="2019-08" db="EMBL/GenBank/DDBJ databases">
        <title>The improved chromosome-level genome for the pearl oyster Pinctada fucata martensii using PacBio sequencing and Hi-C.</title>
        <authorList>
            <person name="Zheng Z."/>
        </authorList>
    </citation>
    <scope>NUCLEOTIDE SEQUENCE</scope>
    <source>
        <strain evidence="1">ZZ-2019</strain>
        <tissue evidence="1">Adductor muscle</tissue>
    </source>
</reference>
<evidence type="ECO:0000313" key="2">
    <source>
        <dbReference type="Proteomes" id="UP001186944"/>
    </source>
</evidence>
<protein>
    <submittedName>
        <fullName evidence="1">Uncharacterized protein</fullName>
    </submittedName>
</protein>
<evidence type="ECO:0000313" key="1">
    <source>
        <dbReference type="EMBL" id="KAK3109069.1"/>
    </source>
</evidence>
<sequence>MFHADDGTEVQKLLPLERYHQNIPTVETNRALIENHLRKPGDRLVLVASLASAIDTFELELKTREPGYIKVDSFGDWSNVSEKEGCTVLLSCILKACRDGSIIRHRRELENIAEEGGKLKLIIPVREDVFDIEKNNLSNLPLFQKIAYHKIA</sequence>
<accession>A0AA88YPE6</accession>
<dbReference type="Proteomes" id="UP001186944">
    <property type="component" value="Unassembled WGS sequence"/>
</dbReference>
<dbReference type="AlphaFoldDB" id="A0AA88YPE6"/>
<name>A0AA88YPE6_PINIB</name>